<keyword evidence="6" id="KW-0732">Signal</keyword>
<name>A0A5P2G253_9BACT</name>
<accession>A0A5P2G253</accession>
<keyword evidence="2" id="KW-1134">Transmembrane beta strand</keyword>
<keyword evidence="3" id="KW-0812">Transmembrane</keyword>
<dbReference type="SUPFAM" id="SSF56954">
    <property type="entry name" value="Outer membrane efflux proteins (OEP)"/>
    <property type="match status" value="1"/>
</dbReference>
<dbReference type="EMBL" id="CP044016">
    <property type="protein sequence ID" value="QES87173.1"/>
    <property type="molecule type" value="Genomic_DNA"/>
</dbReference>
<dbReference type="Gene3D" id="1.20.1600.10">
    <property type="entry name" value="Outer membrane efflux proteins (OEP)"/>
    <property type="match status" value="1"/>
</dbReference>
<proteinExistence type="predicted"/>
<keyword evidence="5" id="KW-0998">Cell outer membrane</keyword>
<evidence type="ECO:0000256" key="2">
    <source>
        <dbReference type="ARBA" id="ARBA00022452"/>
    </source>
</evidence>
<evidence type="ECO:0000256" key="1">
    <source>
        <dbReference type="ARBA" id="ARBA00004442"/>
    </source>
</evidence>
<dbReference type="OrthoDB" id="581172at2"/>
<dbReference type="Proteomes" id="UP000292424">
    <property type="component" value="Chromosome"/>
</dbReference>
<keyword evidence="8" id="KW-1185">Reference proteome</keyword>
<dbReference type="RefSeq" id="WP_131328051.1">
    <property type="nucleotide sequence ID" value="NZ_CP044016.1"/>
</dbReference>
<feature type="chain" id="PRO_5024322412" evidence="6">
    <location>
        <begin position="25"/>
        <end position="485"/>
    </location>
</feature>
<dbReference type="InterPro" id="IPR051906">
    <property type="entry name" value="TolC-like"/>
</dbReference>
<evidence type="ECO:0000313" key="7">
    <source>
        <dbReference type="EMBL" id="QES87173.1"/>
    </source>
</evidence>
<dbReference type="PANTHER" id="PTHR30026:SF23">
    <property type="entry name" value="TO APRF-PUTATIVE OUTER MEMBRANE EFFLUX PROTEIN OR SECRETED ALKALINE PHOSPHATASE-RELATED"/>
    <property type="match status" value="1"/>
</dbReference>
<reference evidence="7 8" key="1">
    <citation type="submission" date="2019-09" db="EMBL/GenBank/DDBJ databases">
        <title>Complete genome sequence of Arachidicoccus sp. B3-10 isolated from apple orchard soil.</title>
        <authorList>
            <person name="Kim H.S."/>
            <person name="Han K.-I."/>
            <person name="Suh M.K."/>
            <person name="Lee K.C."/>
            <person name="Eom M.K."/>
            <person name="Kim J.-S."/>
            <person name="Kang S.W."/>
            <person name="Sin Y."/>
            <person name="Lee J.-S."/>
        </authorList>
    </citation>
    <scope>NUCLEOTIDE SEQUENCE [LARGE SCALE GENOMIC DNA]</scope>
    <source>
        <strain evidence="7 8">B3-10</strain>
    </source>
</reference>
<dbReference type="GO" id="GO:0015288">
    <property type="term" value="F:porin activity"/>
    <property type="evidence" value="ECO:0007669"/>
    <property type="project" value="TreeGrafter"/>
</dbReference>
<dbReference type="AlphaFoldDB" id="A0A5P2G253"/>
<organism evidence="7 8">
    <name type="scientific">Rhizosphaericola mali</name>
    <dbReference type="NCBI Taxonomy" id="2545455"/>
    <lineage>
        <taxon>Bacteria</taxon>
        <taxon>Pseudomonadati</taxon>
        <taxon>Bacteroidota</taxon>
        <taxon>Chitinophagia</taxon>
        <taxon>Chitinophagales</taxon>
        <taxon>Chitinophagaceae</taxon>
        <taxon>Rhizosphaericola</taxon>
    </lineage>
</organism>
<dbReference type="GO" id="GO:0009279">
    <property type="term" value="C:cell outer membrane"/>
    <property type="evidence" value="ECO:0007669"/>
    <property type="project" value="UniProtKB-SubCell"/>
</dbReference>
<feature type="signal peptide" evidence="6">
    <location>
        <begin position="1"/>
        <end position="24"/>
    </location>
</feature>
<dbReference type="GO" id="GO:1990281">
    <property type="term" value="C:efflux pump complex"/>
    <property type="evidence" value="ECO:0007669"/>
    <property type="project" value="TreeGrafter"/>
</dbReference>
<comment type="subcellular location">
    <subcellularLocation>
        <location evidence="1">Cell outer membrane</location>
    </subcellularLocation>
</comment>
<evidence type="ECO:0000256" key="3">
    <source>
        <dbReference type="ARBA" id="ARBA00022692"/>
    </source>
</evidence>
<evidence type="ECO:0000256" key="5">
    <source>
        <dbReference type="ARBA" id="ARBA00023237"/>
    </source>
</evidence>
<evidence type="ECO:0000313" key="8">
    <source>
        <dbReference type="Proteomes" id="UP000292424"/>
    </source>
</evidence>
<evidence type="ECO:0000256" key="6">
    <source>
        <dbReference type="SAM" id="SignalP"/>
    </source>
</evidence>
<dbReference type="GO" id="GO:0015562">
    <property type="term" value="F:efflux transmembrane transporter activity"/>
    <property type="evidence" value="ECO:0007669"/>
    <property type="project" value="InterPro"/>
</dbReference>
<dbReference type="KEGG" id="arac:E0W69_000310"/>
<gene>
    <name evidence="7" type="ORF">E0W69_000310</name>
</gene>
<keyword evidence="4" id="KW-0472">Membrane</keyword>
<protein>
    <submittedName>
        <fullName evidence="7">TolC family protein</fullName>
    </submittedName>
</protein>
<evidence type="ECO:0000256" key="4">
    <source>
        <dbReference type="ARBA" id="ARBA00023136"/>
    </source>
</evidence>
<dbReference type="PANTHER" id="PTHR30026">
    <property type="entry name" value="OUTER MEMBRANE PROTEIN TOLC"/>
    <property type="match status" value="1"/>
</dbReference>
<sequence>MLYIIRKYIFLLVYCAFVSTIVNAQQVQQNVDSAKEFSLSDLQAIVLENHPVIKQAFLLGDEAQAKILSALGKFDPKLESHFARKQFGHKDYYSNWQSELKVPLWLAGADLKIGYDKNYGEYTNPQYYTGRDGLTGVGLNIPIGQGLIIDERRNTLKQAKAMAKYADAEQVKQILTIWFEAVKEYWNWYYTYKQYQLLKNGVDLAETRYKAIVRQTLLGDKPPIDSVEAFIMVQDRKIQLTKLDVELQNATIVLSNYLWDESNVPVELPTYAIPQRIDSSYSDVDKIKLNELFDYALNQHPEVLKLQSKGEQLDIETAYRKEMLKPKVDLSGSLLTRRNTFGDYYPDYYDFAWKNYKVGVNFAFPLFLRAERGKLREVKIKRQDVDYDLFQMNRNIRNNITSSYNTLSGYKRLLIQQDVNVNSQQTLLTAEIQKFSLGESTLFLINSRETKLIDMKIKREELVTNYQKKIAEIYYKAGTKQNVTP</sequence>